<organism evidence="3 4">
    <name type="scientific">Pleurodeles waltl</name>
    <name type="common">Iberian ribbed newt</name>
    <dbReference type="NCBI Taxonomy" id="8319"/>
    <lineage>
        <taxon>Eukaryota</taxon>
        <taxon>Metazoa</taxon>
        <taxon>Chordata</taxon>
        <taxon>Craniata</taxon>
        <taxon>Vertebrata</taxon>
        <taxon>Euteleostomi</taxon>
        <taxon>Amphibia</taxon>
        <taxon>Batrachia</taxon>
        <taxon>Caudata</taxon>
        <taxon>Salamandroidea</taxon>
        <taxon>Salamandridae</taxon>
        <taxon>Pleurodelinae</taxon>
        <taxon>Pleurodeles</taxon>
    </lineage>
</organism>
<keyword evidence="4" id="KW-1185">Reference proteome</keyword>
<evidence type="ECO:0000256" key="2">
    <source>
        <dbReference type="SAM" id="Phobius"/>
    </source>
</evidence>
<reference evidence="3" key="1">
    <citation type="journal article" date="2022" name="bioRxiv">
        <title>Sequencing and chromosome-scale assembly of the giantPleurodeles waltlgenome.</title>
        <authorList>
            <person name="Brown T."/>
            <person name="Elewa A."/>
            <person name="Iarovenko S."/>
            <person name="Subramanian E."/>
            <person name="Araus A.J."/>
            <person name="Petzold A."/>
            <person name="Susuki M."/>
            <person name="Suzuki K.-i.T."/>
            <person name="Hayashi T."/>
            <person name="Toyoda A."/>
            <person name="Oliveira C."/>
            <person name="Osipova E."/>
            <person name="Leigh N.D."/>
            <person name="Simon A."/>
            <person name="Yun M.H."/>
        </authorList>
    </citation>
    <scope>NUCLEOTIDE SEQUENCE</scope>
    <source>
        <strain evidence="3">20211129_DDA</strain>
        <tissue evidence="3">Liver</tissue>
    </source>
</reference>
<protein>
    <submittedName>
        <fullName evidence="3">Uncharacterized protein</fullName>
    </submittedName>
</protein>
<feature type="region of interest" description="Disordered" evidence="1">
    <location>
        <begin position="1"/>
        <end position="26"/>
    </location>
</feature>
<proteinExistence type="predicted"/>
<gene>
    <name evidence="3" type="ORF">NDU88_005400</name>
</gene>
<comment type="caution">
    <text evidence="3">The sequence shown here is derived from an EMBL/GenBank/DDBJ whole genome shotgun (WGS) entry which is preliminary data.</text>
</comment>
<dbReference type="Proteomes" id="UP001066276">
    <property type="component" value="Chromosome 1_2"/>
</dbReference>
<dbReference type="EMBL" id="JANPWB010000002">
    <property type="protein sequence ID" value="KAJ1210032.1"/>
    <property type="molecule type" value="Genomic_DNA"/>
</dbReference>
<keyword evidence="2" id="KW-0812">Transmembrane</keyword>
<keyword evidence="2" id="KW-1133">Transmembrane helix</keyword>
<evidence type="ECO:0000256" key="1">
    <source>
        <dbReference type="SAM" id="MobiDB-lite"/>
    </source>
</evidence>
<evidence type="ECO:0000313" key="4">
    <source>
        <dbReference type="Proteomes" id="UP001066276"/>
    </source>
</evidence>
<name>A0AAV7WBP7_PLEWA</name>
<sequence>MRRHSSRAIQQPKNVHAEGTQARHAHRCYRRREHKLVSRSGATGGRETNLQARCNKIYLVGGCAMIAAIDQLLVWYSFAPAGVSDSEHGWNQNGMNGALAILGNNIPSLRTLSILRPVRALRPLRIISRWEGMRVMRL</sequence>
<dbReference type="AlphaFoldDB" id="A0AAV7WBP7"/>
<evidence type="ECO:0000313" key="3">
    <source>
        <dbReference type="EMBL" id="KAJ1210032.1"/>
    </source>
</evidence>
<keyword evidence="2" id="KW-0472">Membrane</keyword>
<feature type="transmembrane region" description="Helical" evidence="2">
    <location>
        <begin position="57"/>
        <end position="78"/>
    </location>
</feature>
<accession>A0AAV7WBP7</accession>